<evidence type="ECO:0000313" key="11">
    <source>
        <dbReference type="EMBL" id="PQD96191.1"/>
    </source>
</evidence>
<comment type="function">
    <text evidence="9">May catalyze the final step in cell wall teichoic acid biosynthesis, the transfer of the anionic cell wall polymers (APs) from their lipid-linked precursor to the cell wall peptidoglycan (PG).</text>
</comment>
<dbReference type="AlphaFoldDB" id="A0A2S7N271"/>
<comment type="pathway">
    <text evidence="9">Cell wall biogenesis.</text>
</comment>
<dbReference type="InterPro" id="IPR050922">
    <property type="entry name" value="LytR/CpsA/Psr_CW_biosynth"/>
</dbReference>
<dbReference type="InterPro" id="IPR023734">
    <property type="entry name" value="TagU"/>
</dbReference>
<evidence type="ECO:0000256" key="2">
    <source>
        <dbReference type="ARBA" id="ARBA00022475"/>
    </source>
</evidence>
<feature type="domain" description="Cell envelope-related transcriptional attenuator" evidence="10">
    <location>
        <begin position="87"/>
        <end position="228"/>
    </location>
</feature>
<comment type="similarity">
    <text evidence="1 9">Belongs to the LytR/CpsA/Psr (LCP) family.</text>
</comment>
<evidence type="ECO:0000259" key="10">
    <source>
        <dbReference type="Pfam" id="PF03816"/>
    </source>
</evidence>
<dbReference type="Proteomes" id="UP000239663">
    <property type="component" value="Unassembled WGS sequence"/>
</dbReference>
<evidence type="ECO:0000256" key="6">
    <source>
        <dbReference type="ARBA" id="ARBA00022989"/>
    </source>
</evidence>
<keyword evidence="5 9" id="KW-0735">Signal-anchor</keyword>
<evidence type="ECO:0000256" key="8">
    <source>
        <dbReference type="ARBA" id="ARBA00023316"/>
    </source>
</evidence>
<dbReference type="PANTHER" id="PTHR33392:SF6">
    <property type="entry name" value="POLYISOPRENYL-TEICHOIC ACID--PEPTIDOGLYCAN TEICHOIC ACID TRANSFERASE TAGU"/>
    <property type="match status" value="1"/>
</dbReference>
<keyword evidence="2 9" id="KW-1003">Cell membrane</keyword>
<dbReference type="Gene3D" id="3.40.630.190">
    <property type="entry name" value="LCP protein"/>
    <property type="match status" value="1"/>
</dbReference>
<dbReference type="InterPro" id="IPR004474">
    <property type="entry name" value="LytR_CpsA_psr"/>
</dbReference>
<reference evidence="11 12" key="1">
    <citation type="submission" date="2017-12" db="EMBL/GenBank/DDBJ databases">
        <title>Taxonomic description and draft genome of Pradoshia cofamensis Gen. nov., sp. nov., a thermotolerant bacillale isolated from anterior gut of earthworm Eisenia fetida.</title>
        <authorList>
            <person name="Saha T."/>
            <person name="Chakraborty R."/>
        </authorList>
    </citation>
    <scope>NUCLEOTIDE SEQUENCE [LARGE SCALE GENOMIC DNA]</scope>
    <source>
        <strain evidence="11 12">EAG3</strain>
    </source>
</reference>
<evidence type="ECO:0000256" key="4">
    <source>
        <dbReference type="ARBA" id="ARBA00022692"/>
    </source>
</evidence>
<sequence>MRAEKKKTKKKRTWVKVTLITLGILLLAAGVYTFMVYNSFNDAVSNMHEETNREVSSKRTEKVSLKKKTPFSVLLLGVDAKSGNSGRSDTMIVLTVNPILESIKMVSIPRDTRTEIVGRGTMDKINHAFAFGGAEMAIDTVENFLDIPIDYYVKVNMEGFADIVDAVGGVTVVNDLDFSYDGFHFAKGTIELSGKEALAYSRMRKQDPQGDFGRQKRQRQIIQAVIKEGASLSTLRNYDDIFDALGENVKTDISFSQMVSIQQNYKEAAKSLEQIQVEGSGTRIDGIYYYAVSDEYRSELQNTLKKHLQIAE</sequence>
<dbReference type="EMBL" id="PKOZ01000002">
    <property type="protein sequence ID" value="PQD96191.1"/>
    <property type="molecule type" value="Genomic_DNA"/>
</dbReference>
<dbReference type="OrthoDB" id="27330at2"/>
<dbReference type="EC" id="2.7.8.-" evidence="9"/>
<dbReference type="GO" id="GO:0016780">
    <property type="term" value="F:phosphotransferase activity, for other substituted phosphate groups"/>
    <property type="evidence" value="ECO:0007669"/>
    <property type="project" value="UniProtKB-UniRule"/>
</dbReference>
<name>A0A2S7N271_9BACI</name>
<evidence type="ECO:0000256" key="1">
    <source>
        <dbReference type="ARBA" id="ARBA00006068"/>
    </source>
</evidence>
<keyword evidence="7 9" id="KW-0472">Membrane</keyword>
<dbReference type="RefSeq" id="WP_104848618.1">
    <property type="nucleotide sequence ID" value="NZ_PKOZ01000002.1"/>
</dbReference>
<dbReference type="GO" id="GO:0005886">
    <property type="term" value="C:plasma membrane"/>
    <property type="evidence" value="ECO:0007669"/>
    <property type="project" value="UniProtKB-SubCell"/>
</dbReference>
<keyword evidence="8 9" id="KW-0961">Cell wall biogenesis/degradation</keyword>
<feature type="topological domain" description="Extracellular" evidence="9">
    <location>
        <begin position="35"/>
        <end position="312"/>
    </location>
</feature>
<dbReference type="HAMAP" id="MF_01140">
    <property type="entry name" value="TagU_transferase"/>
    <property type="match status" value="1"/>
</dbReference>
<protein>
    <recommendedName>
        <fullName evidence="9">Polyisoprenyl-teichoic acid--peptidoglycan teichoic acid transferase TagU</fullName>
        <ecNumber evidence="9">2.7.8.-</ecNumber>
    </recommendedName>
</protein>
<evidence type="ECO:0000256" key="9">
    <source>
        <dbReference type="HAMAP-Rule" id="MF_01140"/>
    </source>
</evidence>
<comment type="caution">
    <text evidence="11">The sequence shown here is derived from an EMBL/GenBank/DDBJ whole genome shotgun (WGS) entry which is preliminary data.</text>
</comment>
<comment type="subcellular location">
    <subcellularLocation>
        <location evidence="9">Cell membrane</location>
        <topology evidence="9">Single-pass type II membrane protein</topology>
    </subcellularLocation>
</comment>
<keyword evidence="6 9" id="KW-1133">Transmembrane helix</keyword>
<dbReference type="Pfam" id="PF03816">
    <property type="entry name" value="LytR_cpsA_psr"/>
    <property type="match status" value="1"/>
</dbReference>
<evidence type="ECO:0000313" key="12">
    <source>
        <dbReference type="Proteomes" id="UP000239663"/>
    </source>
</evidence>
<gene>
    <name evidence="9" type="primary">tagU</name>
    <name evidence="11" type="ORF">CYL18_06220</name>
</gene>
<feature type="topological domain" description="Cytoplasmic" evidence="9">
    <location>
        <begin position="1"/>
        <end position="13"/>
    </location>
</feature>
<organism evidence="11 12">
    <name type="scientific">Pradoshia eiseniae</name>
    <dbReference type="NCBI Taxonomy" id="2064768"/>
    <lineage>
        <taxon>Bacteria</taxon>
        <taxon>Bacillati</taxon>
        <taxon>Bacillota</taxon>
        <taxon>Bacilli</taxon>
        <taxon>Bacillales</taxon>
        <taxon>Bacillaceae</taxon>
        <taxon>Pradoshia</taxon>
    </lineage>
</organism>
<evidence type="ECO:0000256" key="3">
    <source>
        <dbReference type="ARBA" id="ARBA00022679"/>
    </source>
</evidence>
<evidence type="ECO:0000256" key="5">
    <source>
        <dbReference type="ARBA" id="ARBA00022968"/>
    </source>
</evidence>
<proteinExistence type="inferred from homology"/>
<dbReference type="NCBIfam" id="NF006897">
    <property type="entry name" value="PRK09379.1"/>
    <property type="match status" value="1"/>
</dbReference>
<dbReference type="GO" id="GO:0070726">
    <property type="term" value="P:cell wall assembly"/>
    <property type="evidence" value="ECO:0007669"/>
    <property type="project" value="UniProtKB-UniRule"/>
</dbReference>
<accession>A0A2S7N271</accession>
<keyword evidence="4 9" id="KW-0812">Transmembrane</keyword>
<evidence type="ECO:0000256" key="7">
    <source>
        <dbReference type="ARBA" id="ARBA00023136"/>
    </source>
</evidence>
<dbReference type="NCBIfam" id="TIGR00350">
    <property type="entry name" value="lytR_cpsA_psr"/>
    <property type="match status" value="1"/>
</dbReference>
<keyword evidence="12" id="KW-1185">Reference proteome</keyword>
<keyword evidence="3 9" id="KW-0808">Transferase</keyword>
<dbReference type="PANTHER" id="PTHR33392">
    <property type="entry name" value="POLYISOPRENYL-TEICHOIC ACID--PEPTIDOGLYCAN TEICHOIC ACID TRANSFERASE TAGU"/>
    <property type="match status" value="1"/>
</dbReference>